<keyword evidence="5" id="KW-1185">Reference proteome</keyword>
<feature type="chain" id="PRO_5011571479" evidence="2">
    <location>
        <begin position="25"/>
        <end position="718"/>
    </location>
</feature>
<gene>
    <name evidence="4" type="ORF">SAMN04488559_108103</name>
</gene>
<evidence type="ECO:0000259" key="3">
    <source>
        <dbReference type="Pfam" id="PF13731"/>
    </source>
</evidence>
<feature type="compositionally biased region" description="Low complexity" evidence="1">
    <location>
        <begin position="51"/>
        <end position="64"/>
    </location>
</feature>
<feature type="domain" description="WxL" evidence="3">
    <location>
        <begin position="573"/>
        <end position="715"/>
    </location>
</feature>
<dbReference type="Pfam" id="PF13731">
    <property type="entry name" value="WxL"/>
    <property type="match status" value="1"/>
</dbReference>
<evidence type="ECO:0000256" key="1">
    <source>
        <dbReference type="SAM" id="MobiDB-lite"/>
    </source>
</evidence>
<evidence type="ECO:0000313" key="4">
    <source>
        <dbReference type="EMBL" id="SER87206.1"/>
    </source>
</evidence>
<protein>
    <submittedName>
        <fullName evidence="4">WxL domain surface cell wall-binding</fullName>
    </submittedName>
</protein>
<dbReference type="Proteomes" id="UP000198948">
    <property type="component" value="Unassembled WGS sequence"/>
</dbReference>
<feature type="signal peptide" evidence="2">
    <location>
        <begin position="1"/>
        <end position="24"/>
    </location>
</feature>
<evidence type="ECO:0000256" key="2">
    <source>
        <dbReference type="SAM" id="SignalP"/>
    </source>
</evidence>
<feature type="compositionally biased region" description="Basic and acidic residues" evidence="1">
    <location>
        <begin position="76"/>
        <end position="89"/>
    </location>
</feature>
<feature type="compositionally biased region" description="Polar residues" evidence="1">
    <location>
        <begin position="34"/>
        <end position="46"/>
    </location>
</feature>
<feature type="region of interest" description="Disordered" evidence="1">
    <location>
        <begin position="34"/>
        <end position="89"/>
    </location>
</feature>
<reference evidence="4 5" key="1">
    <citation type="submission" date="2016-10" db="EMBL/GenBank/DDBJ databases">
        <authorList>
            <person name="de Groot N.N."/>
        </authorList>
    </citation>
    <scope>NUCLEOTIDE SEQUENCE [LARGE SCALE GENOMIC DNA]</scope>
    <source>
        <strain evidence="4 5">DSM 13760</strain>
    </source>
</reference>
<dbReference type="STRING" id="142588.SAMN04488559_108103"/>
<proteinExistence type="predicted"/>
<dbReference type="AlphaFoldDB" id="A0A1H9SQG3"/>
<keyword evidence="2" id="KW-0732">Signal</keyword>
<evidence type="ECO:0000313" key="5">
    <source>
        <dbReference type="Proteomes" id="UP000198948"/>
    </source>
</evidence>
<dbReference type="EMBL" id="FOHA01000008">
    <property type="protein sequence ID" value="SER87206.1"/>
    <property type="molecule type" value="Genomic_DNA"/>
</dbReference>
<accession>A0A1H9SQG3</accession>
<name>A0A1H9SQG3_9LACT</name>
<dbReference type="InterPro" id="IPR027994">
    <property type="entry name" value="WxL_dom"/>
</dbReference>
<sequence length="718" mass="81120">MKKKVTYVVLLFLFSSMMNHLSFAEIADQNNNDISEIKPSESNTEIEQQDKLSNNKNENDLNNEQDSSLDTSISDSEVHNQEEDPILEEKPLLEEAIQSEEFSRVPNQRLDPSIPLEYSPLNTLITHEGNAVDNSDLNLPENTVVLEFNDNTRMLLNGMPLDYETEIKIGDIYRFENVGEYKGKKLIVEWTVESRNEAPNRYFDMSIYPVGHEMPSEGIITKLFRNQQIKYSQKVYDMLGNELDIYCLIPYKITENFYLEFNKDDILRTFSLPDNLYSYEETPTTFTLRRNTVGGREEIYLLTKPNMSWSVTASPEMEAPPEELGQIGGYGIVQTFEHSFFTPAPYEKLTITGGINTPNMKAEYTVGQVLPQQTSKNLYLNGYEMNLKVDEILKLSANDVEKLEIKNDKGENMTAHFTLTLGTEHNIIIATTKEQLQTMEYQNLSIDLILDVDAYSEKVTDYLSGDSLIIPINGSHSQNFESVTANATVKYAAVPSGEGIPTTVSIGSSTDDLILPELVGKLTSSFPNDTITVVGVVERKEFLALGETTIEVTIKSKLSSIEVTVQVPITVIQGELTLEEAPLQIVFKDLKIKTVPKDYYPLPMTESLKIKDTRYQKQKWTLKVAMSESLHYGTTQEPLDGGIMYQFEDGTSKELSESPIDIAIHTNIDNTNYDVSAGWFEQTVWKNGFYLHVKPGNVKAGQYKGSMKWTLADVPANE</sequence>
<feature type="compositionally biased region" description="Polar residues" evidence="1">
    <location>
        <begin position="65"/>
        <end position="75"/>
    </location>
</feature>
<dbReference type="RefSeq" id="WP_092652118.1">
    <property type="nucleotide sequence ID" value="NZ_FOHA01000008.1"/>
</dbReference>
<organism evidence="4 5">
    <name type="scientific">Isobaculum melis</name>
    <dbReference type="NCBI Taxonomy" id="142588"/>
    <lineage>
        <taxon>Bacteria</taxon>
        <taxon>Bacillati</taxon>
        <taxon>Bacillota</taxon>
        <taxon>Bacilli</taxon>
        <taxon>Lactobacillales</taxon>
        <taxon>Carnobacteriaceae</taxon>
        <taxon>Isobaculum</taxon>
    </lineage>
</organism>